<feature type="domain" description="NAD-dependent epimerase/dehydratase" evidence="10">
    <location>
        <begin position="246"/>
        <end position="296"/>
    </location>
</feature>
<evidence type="ECO:0000256" key="2">
    <source>
        <dbReference type="ARBA" id="ARBA00005959"/>
    </source>
</evidence>
<feature type="binding site" evidence="9">
    <location>
        <position position="188"/>
    </location>
    <ligand>
        <name>substrate</name>
    </ligand>
</feature>
<dbReference type="PANTHER" id="PTHR43238:SF1">
    <property type="entry name" value="GDP-L-FUCOSE SYNTHASE"/>
    <property type="match status" value="1"/>
</dbReference>
<feature type="binding site" evidence="9">
    <location>
        <position position="328"/>
    </location>
    <ligand>
        <name>substrate</name>
    </ligand>
</feature>
<name>A0A1V4AQD9_9BACT</name>
<dbReference type="InterPro" id="IPR036291">
    <property type="entry name" value="NAD(P)-bd_dom_sf"/>
</dbReference>
<dbReference type="GO" id="GO:0050577">
    <property type="term" value="F:GDP-L-fucose synthase activity"/>
    <property type="evidence" value="ECO:0007669"/>
    <property type="project" value="UniProtKB-UniRule"/>
</dbReference>
<feature type="binding site" evidence="9">
    <location>
        <position position="265"/>
    </location>
    <ligand>
        <name>substrate</name>
    </ligand>
</feature>
<feature type="binding site" evidence="9">
    <location>
        <position position="180"/>
    </location>
    <ligand>
        <name>NADP(+)</name>
        <dbReference type="ChEBI" id="CHEBI:58349"/>
    </ligand>
</feature>
<dbReference type="Pfam" id="PF01370">
    <property type="entry name" value="Epimerase"/>
    <property type="match status" value="2"/>
</dbReference>
<dbReference type="EC" id="1.1.1.271" evidence="3 9"/>
<comment type="function">
    <text evidence="9">Catalyzes the two-step NADP-dependent conversion of GDP-4-dehydro-6-deoxy-D-mannose to GDP-fucose, involving an epimerase and a reductase reaction.</text>
</comment>
<dbReference type="Gene3D" id="3.40.50.720">
    <property type="entry name" value="NAD(P)-binding Rossmann-like Domain"/>
    <property type="match status" value="2"/>
</dbReference>
<feature type="binding site" evidence="9">
    <location>
        <position position="258"/>
    </location>
    <ligand>
        <name>substrate</name>
    </ligand>
</feature>
<dbReference type="InterPro" id="IPR001509">
    <property type="entry name" value="Epimerase_deHydtase"/>
</dbReference>
<accession>A0A1V4AQD9</accession>
<comment type="similarity">
    <text evidence="2 9">Belongs to the NAD(P)-dependent epimerase/dehydratase family. Fucose synthase subfamily.</text>
</comment>
<evidence type="ECO:0000256" key="1">
    <source>
        <dbReference type="ARBA" id="ARBA00004883"/>
    </source>
</evidence>
<evidence type="ECO:0000256" key="9">
    <source>
        <dbReference type="HAMAP-Rule" id="MF_00956"/>
    </source>
</evidence>
<keyword evidence="7 9" id="KW-0511">Multifunctional enzyme</keyword>
<evidence type="ECO:0000256" key="6">
    <source>
        <dbReference type="ARBA" id="ARBA00023235"/>
    </source>
</evidence>
<evidence type="ECO:0000259" key="10">
    <source>
        <dbReference type="Pfam" id="PF01370"/>
    </source>
</evidence>
<evidence type="ECO:0000256" key="8">
    <source>
        <dbReference type="ARBA" id="ARBA00051935"/>
    </source>
</evidence>
<feature type="site" description="Important for catalytic activity" evidence="9">
    <location>
        <position position="108"/>
    </location>
</feature>
<dbReference type="AlphaFoldDB" id="A0A1V4AQD9"/>
<evidence type="ECO:0000256" key="7">
    <source>
        <dbReference type="ARBA" id="ARBA00023268"/>
    </source>
</evidence>
<evidence type="ECO:0000256" key="5">
    <source>
        <dbReference type="ARBA" id="ARBA00023002"/>
    </source>
</evidence>
<protein>
    <recommendedName>
        <fullName evidence="3 9">GDP-L-fucose synthase</fullName>
        <ecNumber evidence="3 9">1.1.1.271</ecNumber>
    </recommendedName>
    <alternativeName>
        <fullName evidence="9">GDP-4-keto-6-deoxy-D-mannose-3,5-epimerase-4-reductase</fullName>
    </alternativeName>
</protein>
<evidence type="ECO:0000313" key="11">
    <source>
        <dbReference type="EMBL" id="OOP55324.1"/>
    </source>
</evidence>
<dbReference type="STRING" id="1004156.AYP45_15350"/>
<dbReference type="Proteomes" id="UP000189681">
    <property type="component" value="Unassembled WGS sequence"/>
</dbReference>
<dbReference type="SUPFAM" id="SSF51735">
    <property type="entry name" value="NAD(P)-binding Rossmann-fold domains"/>
    <property type="match status" value="1"/>
</dbReference>
<reference evidence="11 12" key="1">
    <citation type="journal article" date="2017" name="Water Res.">
        <title>Discovery and metagenomic analysis of an anammox bacterial enrichment related to Candidatus "Brocadia caroliniensis" in a full-scale glycerol-fed nitritation-denitritation separate centrate treatment process.</title>
        <authorList>
            <person name="Park H."/>
            <person name="Brotto A.C."/>
            <person name="van Loosdrecht M.C."/>
            <person name="Chandran K."/>
        </authorList>
    </citation>
    <scope>NUCLEOTIDE SEQUENCE [LARGE SCALE GENOMIC DNA]</scope>
    <source>
        <strain evidence="11">26THWARD</strain>
    </source>
</reference>
<proteinExistence type="inferred from homology"/>
<dbReference type="PANTHER" id="PTHR43238">
    <property type="entry name" value="GDP-L-FUCOSE SYNTHASE"/>
    <property type="match status" value="1"/>
</dbReference>
<dbReference type="GO" id="GO:0016853">
    <property type="term" value="F:isomerase activity"/>
    <property type="evidence" value="ECO:0007669"/>
    <property type="project" value="UniProtKB-KW"/>
</dbReference>
<sequence>MNLRARIYVAGHKGLVGSALMSKLQNAGFKNIIIRAHNELDLTRQSEVETFFKGEKPEFVFLAAAKVGGILANSTYKAEFIYQNIMIATNIIHTSYKYGVRKLLNLGSSCIYPKFAPQPMREESLLTGSLESTNEPYAIAKISAIKLCRFFNEQYGTNFISVMPSNLYGINDNFDLETSHVLPALIRKMHLGKCLHNGDFQSIRIDLQKYPVCNTDVTQLKDEEIIILLSQIGIKTNYQKNSKLEIRNTKHTTVIDLWGTGTPYREFLHVDDLADACIFLMQKYNAQEIGEFVNIGTGEDNQIKDLANMIKEIVNYKGTINWDTTKPDGMPKKLLDISKMKARGWRPKIALKDGIKRVYDWYLEKLSTQNNVQNS</sequence>
<keyword evidence="6 9" id="KW-0413">Isomerase</keyword>
<comment type="caution">
    <text evidence="11">The sequence shown here is derived from an EMBL/GenBank/DDBJ whole genome shotgun (WGS) entry which is preliminary data.</text>
</comment>
<dbReference type="EMBL" id="AYTS01000151">
    <property type="protein sequence ID" value="OOP55324.1"/>
    <property type="molecule type" value="Genomic_DNA"/>
</dbReference>
<dbReference type="InterPro" id="IPR028614">
    <property type="entry name" value="GDP_fucose/colitose_synth"/>
</dbReference>
<comment type="catalytic activity">
    <reaction evidence="8 9">
        <text>GDP-beta-L-fucose + NADP(+) = GDP-4-dehydro-alpha-D-rhamnose + NADPH + H(+)</text>
        <dbReference type="Rhea" id="RHEA:18885"/>
        <dbReference type="ChEBI" id="CHEBI:15378"/>
        <dbReference type="ChEBI" id="CHEBI:57273"/>
        <dbReference type="ChEBI" id="CHEBI:57783"/>
        <dbReference type="ChEBI" id="CHEBI:57964"/>
        <dbReference type="ChEBI" id="CHEBI:58349"/>
        <dbReference type="EC" id="1.1.1.271"/>
    </reaction>
</comment>
<dbReference type="CDD" id="cd05239">
    <property type="entry name" value="GDP_FS_SDR_e"/>
    <property type="match status" value="1"/>
</dbReference>
<feature type="binding site" evidence="9">
    <location>
        <begin position="11"/>
        <end position="17"/>
    </location>
    <ligand>
        <name>NADP(+)</name>
        <dbReference type="ChEBI" id="CHEBI:58349"/>
    </ligand>
</feature>
<feature type="binding site" evidence="9">
    <location>
        <position position="141"/>
    </location>
    <ligand>
        <name>NADP(+)</name>
        <dbReference type="ChEBI" id="CHEBI:58349"/>
    </ligand>
</feature>
<feature type="binding site" evidence="9">
    <location>
        <begin position="106"/>
        <end position="109"/>
    </location>
    <ligand>
        <name>NADP(+)</name>
        <dbReference type="ChEBI" id="CHEBI:58349"/>
    </ligand>
</feature>
<keyword evidence="4 9" id="KW-0521">NADP</keyword>
<keyword evidence="5 9" id="KW-0560">Oxidoreductase</keyword>
<gene>
    <name evidence="9" type="primary">fcl</name>
    <name evidence="11" type="ORF">AYP45_15350</name>
</gene>
<dbReference type="HAMAP" id="MF_00956">
    <property type="entry name" value="GDP_fucose_synth"/>
    <property type="match status" value="1"/>
</dbReference>
<dbReference type="GO" id="GO:0042351">
    <property type="term" value="P:'de novo' GDP-L-fucose biosynthetic process"/>
    <property type="evidence" value="ECO:0007669"/>
    <property type="project" value="UniProtKB-UniRule"/>
</dbReference>
<dbReference type="GO" id="GO:0070401">
    <property type="term" value="F:NADP+ binding"/>
    <property type="evidence" value="ECO:0007669"/>
    <property type="project" value="UniProtKB-UniRule"/>
</dbReference>
<evidence type="ECO:0000256" key="4">
    <source>
        <dbReference type="ARBA" id="ARBA00022857"/>
    </source>
</evidence>
<feature type="site" description="Important for catalytic activity" evidence="9">
    <location>
        <position position="110"/>
    </location>
</feature>
<comment type="pathway">
    <text evidence="1 9">Nucleotide-sugar biosynthesis; GDP-L-fucose biosynthesis via de novo pathway; GDP-L-fucose from GDP-alpha-D-mannose: step 2/2.</text>
</comment>
<feature type="binding site" evidence="9">
    <location>
        <begin position="164"/>
        <end position="167"/>
    </location>
    <ligand>
        <name>NADP(+)</name>
        <dbReference type="ChEBI" id="CHEBI:58349"/>
    </ligand>
</feature>
<evidence type="ECO:0000313" key="12">
    <source>
        <dbReference type="Proteomes" id="UP000189681"/>
    </source>
</evidence>
<feature type="domain" description="NAD-dependent epimerase/dehydratase" evidence="10">
    <location>
        <begin position="7"/>
        <end position="199"/>
    </location>
</feature>
<dbReference type="UniPathway" id="UPA00128">
    <property type="reaction ID" value="UER00191"/>
</dbReference>
<organism evidence="11 12">
    <name type="scientific">Candidatus Brocadia carolinensis</name>
    <dbReference type="NCBI Taxonomy" id="1004156"/>
    <lineage>
        <taxon>Bacteria</taxon>
        <taxon>Pseudomonadati</taxon>
        <taxon>Planctomycetota</taxon>
        <taxon>Candidatus Brocadiia</taxon>
        <taxon>Candidatus Brocadiales</taxon>
        <taxon>Candidatus Brocadiaceae</taxon>
        <taxon>Candidatus Brocadia</taxon>
    </lineage>
</organism>
<feature type="active site" description="Proton donor/acceptor" evidence="9">
    <location>
        <position position="137"/>
    </location>
</feature>
<dbReference type="FunFam" id="3.40.50.720:FF:000101">
    <property type="entry name" value="GDP-L-fucose synthase"/>
    <property type="match status" value="1"/>
</dbReference>
<evidence type="ECO:0000256" key="3">
    <source>
        <dbReference type="ARBA" id="ARBA00012371"/>
    </source>
</evidence>